<dbReference type="SMART" id="SM00726">
    <property type="entry name" value="UIM"/>
    <property type="match status" value="2"/>
</dbReference>
<dbReference type="PROSITE" id="PS50330">
    <property type="entry name" value="UIM"/>
    <property type="match status" value="1"/>
</dbReference>
<dbReference type="OrthoDB" id="693006at2759"/>
<organism evidence="2 3">
    <name type="scientific">Dioscorea zingiberensis</name>
    <dbReference type="NCBI Taxonomy" id="325984"/>
    <lineage>
        <taxon>Eukaryota</taxon>
        <taxon>Viridiplantae</taxon>
        <taxon>Streptophyta</taxon>
        <taxon>Embryophyta</taxon>
        <taxon>Tracheophyta</taxon>
        <taxon>Spermatophyta</taxon>
        <taxon>Magnoliopsida</taxon>
        <taxon>Liliopsida</taxon>
        <taxon>Dioscoreales</taxon>
        <taxon>Dioscoreaceae</taxon>
        <taxon>Dioscorea</taxon>
    </lineage>
</organism>
<dbReference type="Pfam" id="PF12315">
    <property type="entry name" value="DA1-like"/>
    <property type="match status" value="1"/>
</dbReference>
<keyword evidence="3" id="KW-1185">Reference proteome</keyword>
<feature type="domain" description="Protein DA1-like" evidence="1">
    <location>
        <begin position="139"/>
        <end position="268"/>
    </location>
</feature>
<comment type="caution">
    <text evidence="2">The sequence shown here is derived from an EMBL/GenBank/DDBJ whole genome shotgun (WGS) entry which is preliminary data.</text>
</comment>
<reference evidence="2" key="2">
    <citation type="journal article" date="2022" name="Hortic Res">
        <title>The genome of Dioscorea zingiberensis sheds light on the biosynthesis, origin and evolution of the medicinally important diosgenin saponins.</title>
        <authorList>
            <person name="Li Y."/>
            <person name="Tan C."/>
            <person name="Li Z."/>
            <person name="Guo J."/>
            <person name="Li S."/>
            <person name="Chen X."/>
            <person name="Wang C."/>
            <person name="Dai X."/>
            <person name="Yang H."/>
            <person name="Song W."/>
            <person name="Hou L."/>
            <person name="Xu J."/>
            <person name="Tong Z."/>
            <person name="Xu A."/>
            <person name="Yuan X."/>
            <person name="Wang W."/>
            <person name="Yang Q."/>
            <person name="Chen L."/>
            <person name="Sun Z."/>
            <person name="Wang K."/>
            <person name="Pan B."/>
            <person name="Chen J."/>
            <person name="Bao Y."/>
            <person name="Liu F."/>
            <person name="Qi X."/>
            <person name="Gang D.R."/>
            <person name="Wen J."/>
            <person name="Li J."/>
        </authorList>
    </citation>
    <scope>NUCLEOTIDE SEQUENCE</scope>
    <source>
        <strain evidence="2">Dzin_1.0</strain>
    </source>
</reference>
<dbReference type="GO" id="GO:0043130">
    <property type="term" value="F:ubiquitin binding"/>
    <property type="evidence" value="ECO:0007669"/>
    <property type="project" value="TreeGrafter"/>
</dbReference>
<dbReference type="InterPro" id="IPR003903">
    <property type="entry name" value="UIM_dom"/>
</dbReference>
<reference evidence="2" key="1">
    <citation type="submission" date="2021-03" db="EMBL/GenBank/DDBJ databases">
        <authorList>
            <person name="Li Z."/>
            <person name="Yang C."/>
        </authorList>
    </citation>
    <scope>NUCLEOTIDE SEQUENCE</scope>
    <source>
        <strain evidence="2">Dzin_1.0</strain>
        <tissue evidence="2">Leaf</tissue>
    </source>
</reference>
<proteinExistence type="predicted"/>
<dbReference type="InterPro" id="IPR022087">
    <property type="entry name" value="DA1-like_dom"/>
</dbReference>
<dbReference type="AlphaFoldDB" id="A0A9D5DBS8"/>
<evidence type="ECO:0000313" key="2">
    <source>
        <dbReference type="EMBL" id="KAJ0987835.1"/>
    </source>
</evidence>
<dbReference type="EMBL" id="JAGGNH010000001">
    <property type="protein sequence ID" value="KAJ0987835.1"/>
    <property type="molecule type" value="Genomic_DNA"/>
</dbReference>
<sequence length="308" mass="33840">MPLLLVSPFPFSNSLPSEALSQTLAPQRNARRSCVFARWLQKFCGRSTQCSSSSIRLPPRMDGDKKISGNETVISVDDQNKAAADDEEELNRAIALSLAENAKRPKGFKDHGDDSDEDLARAIQESLNMTSKSHPNNPVQVLPRGHRLLTGAILAHELMHAWFRLKGGYRDLSPKVEEGICQVLSQMWLESEVSHAGSRSIPAADFASSSSSSSKKATGKSDTEKELGKFFMHQIANDVSVAYGEGFRAANEAVNKYGLRQTLDHIHSTGHLPVKWAPNVELLQQNFTPCQTKYCGLAVPCAISMSFQ</sequence>
<name>A0A9D5DBS8_9LILI</name>
<dbReference type="Pfam" id="PF02809">
    <property type="entry name" value="UIM"/>
    <property type="match status" value="1"/>
</dbReference>
<dbReference type="InterPro" id="IPR045218">
    <property type="entry name" value="DA1-like"/>
</dbReference>
<gene>
    <name evidence="2" type="ORF">J5N97_006191</name>
</gene>
<evidence type="ECO:0000313" key="3">
    <source>
        <dbReference type="Proteomes" id="UP001085076"/>
    </source>
</evidence>
<dbReference type="PANTHER" id="PTHR24209:SF7">
    <property type="entry name" value="PROTEIN DA1-RELATED 2"/>
    <property type="match status" value="1"/>
</dbReference>
<protein>
    <recommendedName>
        <fullName evidence="1">Protein DA1-like domain-containing protein</fullName>
    </recommendedName>
</protein>
<dbReference type="PANTHER" id="PTHR24209">
    <property type="entry name" value="PROTEIN DA1-RELATED 2"/>
    <property type="match status" value="1"/>
</dbReference>
<dbReference type="Pfam" id="PF23625">
    <property type="entry name" value="UIM_2"/>
    <property type="match status" value="1"/>
</dbReference>
<dbReference type="Proteomes" id="UP001085076">
    <property type="component" value="Miscellaneous, Linkage group lg01"/>
</dbReference>
<accession>A0A9D5DBS8</accession>
<evidence type="ECO:0000259" key="1">
    <source>
        <dbReference type="Pfam" id="PF12315"/>
    </source>
</evidence>